<evidence type="ECO:0008006" key="4">
    <source>
        <dbReference type="Google" id="ProtNLM"/>
    </source>
</evidence>
<dbReference type="STRING" id="483219.LILAB_24995"/>
<dbReference type="Proteomes" id="UP000000488">
    <property type="component" value="Chromosome"/>
</dbReference>
<evidence type="ECO:0000313" key="2">
    <source>
        <dbReference type="EMBL" id="AEI66892.1"/>
    </source>
</evidence>
<dbReference type="InterPro" id="IPR010131">
    <property type="entry name" value="MdtP/NodT-like"/>
</dbReference>
<reference evidence="2 3" key="1">
    <citation type="journal article" date="2011" name="J. Bacteriol.">
        <title>Genome sequence of the halotolerant marine bacterium Myxococcus fulvus HW-1.</title>
        <authorList>
            <person name="Li Z.F."/>
            <person name="Li X."/>
            <person name="Liu H."/>
            <person name="Liu X."/>
            <person name="Han K."/>
            <person name="Wu Z.H."/>
            <person name="Hu W."/>
            <person name="Li F.F."/>
            <person name="Li Y.Z."/>
        </authorList>
    </citation>
    <scope>NUCLEOTIDE SEQUENCE [LARGE SCALE GENOMIC DNA]</scope>
    <source>
        <strain evidence="3">ATCC BAA-855 / HW-1</strain>
    </source>
</reference>
<dbReference type="PANTHER" id="PTHR30203">
    <property type="entry name" value="OUTER MEMBRANE CATION EFFLUX PROTEIN"/>
    <property type="match status" value="1"/>
</dbReference>
<dbReference type="SUPFAM" id="SSF56954">
    <property type="entry name" value="Outer membrane efflux proteins (OEP)"/>
    <property type="match status" value="1"/>
</dbReference>
<dbReference type="HOGENOM" id="CLU_679393_0_0_7"/>
<dbReference type="Gene3D" id="1.20.1600.10">
    <property type="entry name" value="Outer membrane efflux proteins (OEP)"/>
    <property type="match status" value="1"/>
</dbReference>
<feature type="chain" id="PRO_5003368404" description="Metal transporter" evidence="1">
    <location>
        <begin position="21"/>
        <end position="406"/>
    </location>
</feature>
<organism evidence="2 3">
    <name type="scientific">Myxococcus fulvus (strain ATCC BAA-855 / HW-1)</name>
    <dbReference type="NCBI Taxonomy" id="483219"/>
    <lineage>
        <taxon>Bacteria</taxon>
        <taxon>Pseudomonadati</taxon>
        <taxon>Myxococcota</taxon>
        <taxon>Myxococcia</taxon>
        <taxon>Myxococcales</taxon>
        <taxon>Cystobacterineae</taxon>
        <taxon>Myxococcaceae</taxon>
        <taxon>Myxococcus</taxon>
    </lineage>
</organism>
<dbReference type="GO" id="GO:0015562">
    <property type="term" value="F:efflux transmembrane transporter activity"/>
    <property type="evidence" value="ECO:0007669"/>
    <property type="project" value="InterPro"/>
</dbReference>
<protein>
    <recommendedName>
        <fullName evidence="4">Metal transporter</fullName>
    </recommendedName>
</protein>
<gene>
    <name evidence="2" type="ordered locus">LILAB_24995</name>
</gene>
<feature type="signal peptide" evidence="1">
    <location>
        <begin position="1"/>
        <end position="20"/>
    </location>
</feature>
<proteinExistence type="predicted"/>
<evidence type="ECO:0000256" key="1">
    <source>
        <dbReference type="SAM" id="SignalP"/>
    </source>
</evidence>
<name>F8C6V0_MYXFH</name>
<accession>F8C6V0</accession>
<dbReference type="KEGG" id="mfu:LILAB_24995"/>
<dbReference type="AlphaFoldDB" id="F8C6V0"/>
<dbReference type="EMBL" id="CP002830">
    <property type="protein sequence ID" value="AEI66892.1"/>
    <property type="molecule type" value="Genomic_DNA"/>
</dbReference>
<keyword evidence="1" id="KW-0732">Signal</keyword>
<sequence>MRRIMWALLVTLLAAAPASGHPPLSFEEAQAEAAKSALPASLARAVEARRVWDARLPALAANPTLSVIPGRRAQPDGPGFEVTVAVEQPLFLSDLAGAQRDAARAETRALEKEAVAALVERRLEVARAWLTLWAAQQAAASAAHEAALAETLRKSMAEALALGGATRLEVAEAEGFEAEARLSHLSRDAEVTQARLALAVLLGRPPGAPLTAAEALPVVALPPAAEEPRWLARAGELPAAEARRLLGAAERARAVEVRAARGWQVTLGAQGVREYYGGLSGLLTVGVTPPVFDSGQRERGALLASAERLDGEAQEAAVRAAAELAQAFHEREHTDAQLTLVEKSLVPAAEEAARLADVLLRAGQSTLPDVLRARRARAAANARLAFARGEASLAAARLHLLLSALP</sequence>
<evidence type="ECO:0000313" key="3">
    <source>
        <dbReference type="Proteomes" id="UP000000488"/>
    </source>
</evidence>
<dbReference type="eggNOG" id="COG1538">
    <property type="taxonomic scope" value="Bacteria"/>
</dbReference>